<gene>
    <name evidence="6" type="ORF">LVY65_01080</name>
</gene>
<dbReference type="CDD" id="cd01949">
    <property type="entry name" value="GGDEF"/>
    <property type="match status" value="1"/>
</dbReference>
<sequence length="696" mass="76181">MGPIRHFLRTGGNSAQEESRPESVRAEGLIQEFENSEKGWFWETSRDGALSYISDSVARALGRESNDLIGRSFTDLILSEASDGGGTSERTLGFYLSSHVAFQDLIVRAKTKSEIWWSISGRPIHDEVGRFFGFRGYASDLTKMRQSEVELDRLARQDSLTGLPNREVLRRALDDALVSAARRKHRCSVFLLDLDRFKAVNDTLGHPAGDTLLRLVSLRLRDEVSKLGQVGRLGGDEFEVVLPATSDKKELSDLAQAIIDSLSRPYTINGTAVSIGASVGIVTSDYDDRTSDDLMRDADLALYAAKAAGKGTFRFFEPEMHEAARERQLMESDLRVALEKGQLRVVFQPSVDASSEAVTGFEALIRWDHPEHGPVSPALFIPLAEEIGLINEIGEWVLRTACAEAVKWPQQVSVAVNLSPVQFKAHALPSTVRSVLSDVGLAAKRLELEITEGVLLSNDEHVHDMIDSLKKIGVKLALDDFGTGYSSLSYLLRVPFDKIKIDQSFVRGASDPESRNAALIRAMVGLASDLQMQTTAEGVETQDELLLVRNLGCSLVQGYIFGKPMPADEALELAAKASPVKPDGFTRARETRVRIIRAALLHYDGQVKGARLRNISSGGALVECRDELPVGAEIRLDFAAGGLVDATIRWVKGMQFGVQFKEKFNLKLLQPAKPVAKPATALASHYLTAGEAPQAG</sequence>
<dbReference type="InterPro" id="IPR052155">
    <property type="entry name" value="Biofilm_reg_signaling"/>
</dbReference>
<protein>
    <submittedName>
        <fullName evidence="6">EAL domain-containing protein</fullName>
    </submittedName>
</protein>
<dbReference type="SMART" id="SM00267">
    <property type="entry name" value="GGDEF"/>
    <property type="match status" value="1"/>
</dbReference>
<dbReference type="NCBIfam" id="TIGR00254">
    <property type="entry name" value="GGDEF"/>
    <property type="match status" value="1"/>
</dbReference>
<dbReference type="RefSeq" id="WP_235066165.1">
    <property type="nucleotide sequence ID" value="NZ_JAKFGM010000001.1"/>
</dbReference>
<dbReference type="CDD" id="cd01948">
    <property type="entry name" value="EAL"/>
    <property type="match status" value="1"/>
</dbReference>
<evidence type="ECO:0000259" key="2">
    <source>
        <dbReference type="PROSITE" id="PS50112"/>
    </source>
</evidence>
<dbReference type="NCBIfam" id="TIGR00229">
    <property type="entry name" value="sensory_box"/>
    <property type="match status" value="1"/>
</dbReference>
<evidence type="ECO:0000259" key="5">
    <source>
        <dbReference type="PROSITE" id="PS50887"/>
    </source>
</evidence>
<evidence type="ECO:0000259" key="4">
    <source>
        <dbReference type="PROSITE" id="PS50883"/>
    </source>
</evidence>
<dbReference type="CDD" id="cd00130">
    <property type="entry name" value="PAS"/>
    <property type="match status" value="1"/>
</dbReference>
<reference evidence="6" key="1">
    <citation type="submission" date="2022-01" db="EMBL/GenBank/DDBJ databases">
        <authorList>
            <person name="Jo J.-H."/>
            <person name="Im W.-T."/>
        </authorList>
    </citation>
    <scope>NUCLEOTIDE SEQUENCE</scope>
    <source>
        <strain evidence="6">G124</strain>
    </source>
</reference>
<dbReference type="PANTHER" id="PTHR44757:SF2">
    <property type="entry name" value="BIOFILM ARCHITECTURE MAINTENANCE PROTEIN MBAA"/>
    <property type="match status" value="1"/>
</dbReference>
<organism evidence="6 7">
    <name type="scientific">Sphingomonas cremea</name>
    <dbReference type="NCBI Taxonomy" id="2904799"/>
    <lineage>
        <taxon>Bacteria</taxon>
        <taxon>Pseudomonadati</taxon>
        <taxon>Pseudomonadota</taxon>
        <taxon>Alphaproteobacteria</taxon>
        <taxon>Sphingomonadales</taxon>
        <taxon>Sphingomonadaceae</taxon>
        <taxon>Sphingomonas</taxon>
    </lineage>
</organism>
<dbReference type="PROSITE" id="PS50887">
    <property type="entry name" value="GGDEF"/>
    <property type="match status" value="1"/>
</dbReference>
<dbReference type="InterPro" id="IPR029787">
    <property type="entry name" value="Nucleotide_cyclase"/>
</dbReference>
<dbReference type="Pfam" id="PF13426">
    <property type="entry name" value="PAS_9"/>
    <property type="match status" value="1"/>
</dbReference>
<comment type="caution">
    <text evidence="6">The sequence shown here is derived from an EMBL/GenBank/DDBJ whole genome shotgun (WGS) entry which is preliminary data.</text>
</comment>
<dbReference type="PROSITE" id="PS50113">
    <property type="entry name" value="PAC"/>
    <property type="match status" value="1"/>
</dbReference>
<dbReference type="SUPFAM" id="SSF141371">
    <property type="entry name" value="PilZ domain-like"/>
    <property type="match status" value="1"/>
</dbReference>
<dbReference type="PANTHER" id="PTHR44757">
    <property type="entry name" value="DIGUANYLATE CYCLASE DGCP"/>
    <property type="match status" value="1"/>
</dbReference>
<dbReference type="GO" id="GO:0035438">
    <property type="term" value="F:cyclic-di-GMP binding"/>
    <property type="evidence" value="ECO:0007669"/>
    <property type="project" value="InterPro"/>
</dbReference>
<keyword evidence="7" id="KW-1185">Reference proteome</keyword>
<dbReference type="InterPro" id="IPR009875">
    <property type="entry name" value="PilZ_domain"/>
</dbReference>
<dbReference type="InterPro" id="IPR043128">
    <property type="entry name" value="Rev_trsase/Diguanyl_cyclase"/>
</dbReference>
<dbReference type="SUPFAM" id="SSF141868">
    <property type="entry name" value="EAL domain-like"/>
    <property type="match status" value="1"/>
</dbReference>
<dbReference type="SUPFAM" id="SSF55073">
    <property type="entry name" value="Nucleotide cyclase"/>
    <property type="match status" value="1"/>
</dbReference>
<proteinExistence type="predicted"/>
<evidence type="ECO:0000313" key="6">
    <source>
        <dbReference type="EMBL" id="MCF2513661.1"/>
    </source>
</evidence>
<dbReference type="Gene3D" id="3.30.450.20">
    <property type="entry name" value="PAS domain"/>
    <property type="match status" value="1"/>
</dbReference>
<dbReference type="EMBL" id="JAKFGM010000001">
    <property type="protein sequence ID" value="MCF2513661.1"/>
    <property type="molecule type" value="Genomic_DNA"/>
</dbReference>
<dbReference type="SUPFAM" id="SSF55785">
    <property type="entry name" value="PYP-like sensor domain (PAS domain)"/>
    <property type="match status" value="1"/>
</dbReference>
<dbReference type="PROSITE" id="PS50112">
    <property type="entry name" value="PAS"/>
    <property type="match status" value="1"/>
</dbReference>
<feature type="domain" description="PAS" evidence="2">
    <location>
        <begin position="26"/>
        <end position="80"/>
    </location>
</feature>
<dbReference type="SMART" id="SM00052">
    <property type="entry name" value="EAL"/>
    <property type="match status" value="1"/>
</dbReference>
<evidence type="ECO:0000313" key="7">
    <source>
        <dbReference type="Proteomes" id="UP001139410"/>
    </source>
</evidence>
<evidence type="ECO:0000256" key="1">
    <source>
        <dbReference type="SAM" id="MobiDB-lite"/>
    </source>
</evidence>
<dbReference type="InterPro" id="IPR000160">
    <property type="entry name" value="GGDEF_dom"/>
</dbReference>
<feature type="domain" description="EAL" evidence="4">
    <location>
        <begin position="327"/>
        <end position="578"/>
    </location>
</feature>
<dbReference type="Gene3D" id="3.30.70.270">
    <property type="match status" value="1"/>
</dbReference>
<dbReference type="PROSITE" id="PS50883">
    <property type="entry name" value="EAL"/>
    <property type="match status" value="1"/>
</dbReference>
<dbReference type="Pfam" id="PF00990">
    <property type="entry name" value="GGDEF"/>
    <property type="match status" value="1"/>
</dbReference>
<accession>A0A9X1QHX0</accession>
<dbReference type="Pfam" id="PF00563">
    <property type="entry name" value="EAL"/>
    <property type="match status" value="1"/>
</dbReference>
<dbReference type="InterPro" id="IPR035965">
    <property type="entry name" value="PAS-like_dom_sf"/>
</dbReference>
<evidence type="ECO:0000259" key="3">
    <source>
        <dbReference type="PROSITE" id="PS50113"/>
    </source>
</evidence>
<dbReference type="InterPro" id="IPR035919">
    <property type="entry name" value="EAL_sf"/>
</dbReference>
<feature type="domain" description="PAC" evidence="3">
    <location>
        <begin position="100"/>
        <end position="153"/>
    </location>
</feature>
<dbReference type="InterPro" id="IPR000700">
    <property type="entry name" value="PAS-assoc_C"/>
</dbReference>
<dbReference type="InterPro" id="IPR000014">
    <property type="entry name" value="PAS"/>
</dbReference>
<name>A0A9X1QHX0_9SPHN</name>
<dbReference type="Gene3D" id="3.20.20.450">
    <property type="entry name" value="EAL domain"/>
    <property type="match status" value="1"/>
</dbReference>
<dbReference type="InterPro" id="IPR001633">
    <property type="entry name" value="EAL_dom"/>
</dbReference>
<feature type="region of interest" description="Disordered" evidence="1">
    <location>
        <begin position="1"/>
        <end position="25"/>
    </location>
</feature>
<dbReference type="AlphaFoldDB" id="A0A9X1QHX0"/>
<feature type="domain" description="GGDEF" evidence="5">
    <location>
        <begin position="185"/>
        <end position="318"/>
    </location>
</feature>
<dbReference type="Gene3D" id="2.40.10.220">
    <property type="entry name" value="predicted glycosyltransferase like domains"/>
    <property type="match status" value="1"/>
</dbReference>
<dbReference type="Pfam" id="PF07238">
    <property type="entry name" value="PilZ"/>
    <property type="match status" value="1"/>
</dbReference>
<dbReference type="Proteomes" id="UP001139410">
    <property type="component" value="Unassembled WGS sequence"/>
</dbReference>